<keyword evidence="1" id="KW-0472">Membrane</keyword>
<dbReference type="InterPro" id="IPR000595">
    <property type="entry name" value="cNMP-bd_dom"/>
</dbReference>
<evidence type="ECO:0000313" key="3">
    <source>
        <dbReference type="EMBL" id="SED41635.1"/>
    </source>
</evidence>
<dbReference type="SMART" id="SM00100">
    <property type="entry name" value="cNMP"/>
    <property type="match status" value="1"/>
</dbReference>
<evidence type="ECO:0000256" key="1">
    <source>
        <dbReference type="SAM" id="Phobius"/>
    </source>
</evidence>
<sequence length="233" mass="25593">MSTLVYVAGRFQIALLAIHFPVGAVMTLIDGLGYLASALVLLTFCMSTMLSLRTVAIFSNLAFISYGLGDRIYPVLILHIILLPLNVVLLFQMVRLLRKARRAAATDLSPNWLQPFMHAKHVRAGETIFRKGDDADLLYMVVSGNVRFPEIDRGVSAGELFGEIGLFSLERRRTQTALAATDVDLLWISDGALRKLCERNPGLSLYFLRLTATRMTENAARAIGVAAATPNPA</sequence>
<dbReference type="PANTHER" id="PTHR24567:SF68">
    <property type="entry name" value="DNA-BINDING TRANSCRIPTIONAL DUAL REGULATOR CRP"/>
    <property type="match status" value="1"/>
</dbReference>
<evidence type="ECO:0000313" key="4">
    <source>
        <dbReference type="Proteomes" id="UP000198992"/>
    </source>
</evidence>
<protein>
    <submittedName>
        <fullName evidence="3">Cyclic nucleotide-binding domain-containing protein</fullName>
    </submittedName>
</protein>
<dbReference type="GO" id="GO:0005829">
    <property type="term" value="C:cytosol"/>
    <property type="evidence" value="ECO:0007669"/>
    <property type="project" value="TreeGrafter"/>
</dbReference>
<dbReference type="EMBL" id="FNTH01000001">
    <property type="protein sequence ID" value="SED41635.1"/>
    <property type="molecule type" value="Genomic_DNA"/>
</dbReference>
<dbReference type="PANTHER" id="PTHR24567">
    <property type="entry name" value="CRP FAMILY TRANSCRIPTIONAL REGULATORY PROTEIN"/>
    <property type="match status" value="1"/>
</dbReference>
<name>A0A1H5AHS4_9BRAD</name>
<accession>A0A1H5AHS4</accession>
<feature type="transmembrane region" description="Helical" evidence="1">
    <location>
        <begin position="12"/>
        <end position="32"/>
    </location>
</feature>
<proteinExistence type="predicted"/>
<dbReference type="Pfam" id="PF00027">
    <property type="entry name" value="cNMP_binding"/>
    <property type="match status" value="1"/>
</dbReference>
<dbReference type="InterPro" id="IPR014710">
    <property type="entry name" value="RmlC-like_jellyroll"/>
</dbReference>
<organism evidence="3 4">
    <name type="scientific">Bradyrhizobium erythrophlei</name>
    <dbReference type="NCBI Taxonomy" id="1437360"/>
    <lineage>
        <taxon>Bacteria</taxon>
        <taxon>Pseudomonadati</taxon>
        <taxon>Pseudomonadota</taxon>
        <taxon>Alphaproteobacteria</taxon>
        <taxon>Hyphomicrobiales</taxon>
        <taxon>Nitrobacteraceae</taxon>
        <taxon>Bradyrhizobium</taxon>
    </lineage>
</organism>
<keyword evidence="1" id="KW-0812">Transmembrane</keyword>
<gene>
    <name evidence="3" type="ORF">SAMN05444164_4691</name>
</gene>
<keyword evidence="1" id="KW-1133">Transmembrane helix</keyword>
<dbReference type="SUPFAM" id="SSF51206">
    <property type="entry name" value="cAMP-binding domain-like"/>
    <property type="match status" value="1"/>
</dbReference>
<feature type="transmembrane region" description="Helical" evidence="1">
    <location>
        <begin position="72"/>
        <end position="91"/>
    </location>
</feature>
<reference evidence="3 4" key="1">
    <citation type="submission" date="2016-10" db="EMBL/GenBank/DDBJ databases">
        <authorList>
            <person name="de Groot N.N."/>
        </authorList>
    </citation>
    <scope>NUCLEOTIDE SEQUENCE [LARGE SCALE GENOMIC DNA]</scope>
    <source>
        <strain evidence="3 4">MT12</strain>
    </source>
</reference>
<dbReference type="Proteomes" id="UP000198992">
    <property type="component" value="Unassembled WGS sequence"/>
</dbReference>
<dbReference type="GO" id="GO:0003700">
    <property type="term" value="F:DNA-binding transcription factor activity"/>
    <property type="evidence" value="ECO:0007669"/>
    <property type="project" value="TreeGrafter"/>
</dbReference>
<feature type="transmembrane region" description="Helical" evidence="1">
    <location>
        <begin position="39"/>
        <end position="66"/>
    </location>
</feature>
<dbReference type="PROSITE" id="PS50042">
    <property type="entry name" value="CNMP_BINDING_3"/>
    <property type="match status" value="1"/>
</dbReference>
<dbReference type="Gene3D" id="2.60.120.10">
    <property type="entry name" value="Jelly Rolls"/>
    <property type="match status" value="1"/>
</dbReference>
<dbReference type="InterPro" id="IPR018490">
    <property type="entry name" value="cNMP-bd_dom_sf"/>
</dbReference>
<dbReference type="CDD" id="cd00038">
    <property type="entry name" value="CAP_ED"/>
    <property type="match status" value="1"/>
</dbReference>
<dbReference type="RefSeq" id="WP_244549691.1">
    <property type="nucleotide sequence ID" value="NZ_FNTH01000001.1"/>
</dbReference>
<dbReference type="InterPro" id="IPR050397">
    <property type="entry name" value="Env_Response_Regulators"/>
</dbReference>
<feature type="domain" description="Cyclic nucleotide-binding" evidence="2">
    <location>
        <begin position="117"/>
        <end position="196"/>
    </location>
</feature>
<evidence type="ECO:0000259" key="2">
    <source>
        <dbReference type="PROSITE" id="PS50042"/>
    </source>
</evidence>
<dbReference type="AlphaFoldDB" id="A0A1H5AHS4"/>